<dbReference type="SUPFAM" id="SSF53335">
    <property type="entry name" value="S-adenosyl-L-methionine-dependent methyltransferases"/>
    <property type="match status" value="1"/>
</dbReference>
<name>A0A2W4RHK4_9GAMM</name>
<evidence type="ECO:0000313" key="3">
    <source>
        <dbReference type="Proteomes" id="UP000249396"/>
    </source>
</evidence>
<evidence type="ECO:0000259" key="1">
    <source>
        <dbReference type="Pfam" id="PF13649"/>
    </source>
</evidence>
<dbReference type="Gene3D" id="3.40.50.150">
    <property type="entry name" value="Vaccinia Virus protein VP39"/>
    <property type="match status" value="1"/>
</dbReference>
<sequence>MYVPTFLHTGAIKSDAGVQGLPCDGVCKQGKPCTPGVISSIAKSSCITFNRTPFIPKDTLRVMNNLTATLRYYRYPQHAWAFHVSNALKLYSRSEKVIDACCGDGIISYWLAHWHPETQFIGIDLEHNEDACSWIKQKCPNLDFIQGDINNEIPAYKGSTLLIINSLFVIPDTERLISLFSGLFPVVIGIFPLTESRNFKSFTARNPEYPNSSVMSKSATIDLFSKNSFQLVHEINLTYIPFHSFNSKLLRFLVLETCERLGIRGSEPAYWLGVFINQSCQHTETS</sequence>
<dbReference type="InterPro" id="IPR029063">
    <property type="entry name" value="SAM-dependent_MTases_sf"/>
</dbReference>
<gene>
    <name evidence="2" type="ORF">DM484_04665</name>
</gene>
<dbReference type="Pfam" id="PF13649">
    <property type="entry name" value="Methyltransf_25"/>
    <property type="match status" value="1"/>
</dbReference>
<proteinExistence type="predicted"/>
<dbReference type="CDD" id="cd02440">
    <property type="entry name" value="AdoMet_MTases"/>
    <property type="match status" value="1"/>
</dbReference>
<dbReference type="EMBL" id="QJPH01000188">
    <property type="protein sequence ID" value="PZN83322.1"/>
    <property type="molecule type" value="Genomic_DNA"/>
</dbReference>
<dbReference type="Proteomes" id="UP000249396">
    <property type="component" value="Unassembled WGS sequence"/>
</dbReference>
<dbReference type="InterPro" id="IPR041698">
    <property type="entry name" value="Methyltransf_25"/>
</dbReference>
<accession>A0A2W4RHK4</accession>
<protein>
    <recommendedName>
        <fullName evidence="1">Methyltransferase domain-containing protein</fullName>
    </recommendedName>
</protein>
<comment type="caution">
    <text evidence="2">The sequence shown here is derived from an EMBL/GenBank/DDBJ whole genome shotgun (WGS) entry which is preliminary data.</text>
</comment>
<organism evidence="2 3">
    <name type="scientific">Candidatus Methylumidiphilus alinenensis</name>
    <dbReference type="NCBI Taxonomy" id="2202197"/>
    <lineage>
        <taxon>Bacteria</taxon>
        <taxon>Pseudomonadati</taxon>
        <taxon>Pseudomonadota</taxon>
        <taxon>Gammaproteobacteria</taxon>
        <taxon>Methylococcales</taxon>
        <taxon>Candidatus Methylumidiphilus</taxon>
    </lineage>
</organism>
<reference evidence="2 3" key="1">
    <citation type="journal article" date="2018" name="Aquat. Microb. Ecol.">
        <title>Gammaproteobacterial methanotrophs dominate.</title>
        <authorList>
            <person name="Rissanen A.J."/>
            <person name="Saarenheimo J."/>
            <person name="Tiirola M."/>
            <person name="Peura S."/>
            <person name="Aalto S.L."/>
            <person name="Karvinen A."/>
            <person name="Nykanen H."/>
        </authorList>
    </citation>
    <scope>NUCLEOTIDE SEQUENCE [LARGE SCALE GENOMIC DNA]</scope>
    <source>
        <strain evidence="2">AMbin10</strain>
    </source>
</reference>
<feature type="domain" description="Methyltransferase" evidence="1">
    <location>
        <begin position="97"/>
        <end position="171"/>
    </location>
</feature>
<dbReference type="AlphaFoldDB" id="A0A2W4RHK4"/>
<evidence type="ECO:0000313" key="2">
    <source>
        <dbReference type="EMBL" id="PZN83322.1"/>
    </source>
</evidence>